<evidence type="ECO:0000313" key="13">
    <source>
        <dbReference type="EMBL" id="RJE19388.1"/>
    </source>
</evidence>
<comment type="caution">
    <text evidence="13">The sequence shown here is derived from an EMBL/GenBank/DDBJ whole genome shotgun (WGS) entry which is preliminary data.</text>
</comment>
<dbReference type="GO" id="GO:0071913">
    <property type="term" value="F:citrate secondary active transmembrane transporter activity"/>
    <property type="evidence" value="ECO:0007669"/>
    <property type="project" value="TreeGrafter"/>
</dbReference>
<dbReference type="Pfam" id="PF00153">
    <property type="entry name" value="Mito_carr"/>
    <property type="match status" value="2"/>
</dbReference>
<evidence type="ECO:0000256" key="12">
    <source>
        <dbReference type="SAM" id="Phobius"/>
    </source>
</evidence>
<feature type="transmembrane region" description="Helical" evidence="12">
    <location>
        <begin position="205"/>
        <end position="227"/>
    </location>
</feature>
<evidence type="ECO:0000256" key="6">
    <source>
        <dbReference type="ARBA" id="ARBA00022792"/>
    </source>
</evidence>
<evidence type="ECO:0000256" key="1">
    <source>
        <dbReference type="ARBA" id="ARBA00004225"/>
    </source>
</evidence>
<keyword evidence="7 12" id="KW-1133">Transmembrane helix</keyword>
<accession>A0A3A2Z8F6</accession>
<feature type="repeat" description="Solcar" evidence="10">
    <location>
        <begin position="12"/>
        <end position="91"/>
    </location>
</feature>
<evidence type="ECO:0000256" key="10">
    <source>
        <dbReference type="PROSITE-ProRule" id="PRU00282"/>
    </source>
</evidence>
<sequence length="244" mass="26269">MTATDKDQKPKPSGLRSIIAGSTAGAVEIAITYPAEFAKTRSQLNRKLPDSKKLPWPPFGPQWYAGCTTLIIGNSIKAGIRFVAFDTFRSLLQDENGKISGPRTVVAGFGAGFTESLLAVTPFESIKTQLIDDRKSANPRMRGFLHGSKVIFQERGVRGFFKGLVPTTARQAANSATRFSSYTTIKQLAESYVAPGEKLGTASTFAIGGMAGLVTVYAIVISSIPLVEQLGQVLMQWQLCNTTS</sequence>
<evidence type="ECO:0000256" key="7">
    <source>
        <dbReference type="ARBA" id="ARBA00022989"/>
    </source>
</evidence>
<dbReference type="PANTHER" id="PTHR45788">
    <property type="entry name" value="SUCCINATE/FUMARATE MITOCHONDRIAL TRANSPORTER-RELATED"/>
    <property type="match status" value="1"/>
</dbReference>
<evidence type="ECO:0000256" key="5">
    <source>
        <dbReference type="ARBA" id="ARBA00022737"/>
    </source>
</evidence>
<dbReference type="GO" id="GO:0006843">
    <property type="term" value="P:mitochondrial citrate transmembrane transport"/>
    <property type="evidence" value="ECO:0007669"/>
    <property type="project" value="TreeGrafter"/>
</dbReference>
<evidence type="ECO:0000256" key="8">
    <source>
        <dbReference type="ARBA" id="ARBA00023128"/>
    </source>
</evidence>
<dbReference type="PROSITE" id="PS50920">
    <property type="entry name" value="SOLCAR"/>
    <property type="match status" value="2"/>
</dbReference>
<evidence type="ECO:0000256" key="4">
    <source>
        <dbReference type="ARBA" id="ARBA00022692"/>
    </source>
</evidence>
<evidence type="ECO:0000256" key="11">
    <source>
        <dbReference type="RuleBase" id="RU000488"/>
    </source>
</evidence>
<dbReference type="SUPFAM" id="SSF103506">
    <property type="entry name" value="Mitochondrial carrier"/>
    <property type="match status" value="1"/>
</dbReference>
<keyword evidence="14" id="KW-1185">Reference proteome</keyword>
<reference evidence="14" key="1">
    <citation type="submission" date="2017-02" db="EMBL/GenBank/DDBJ databases">
        <authorList>
            <person name="Tafer H."/>
            <person name="Lopandic K."/>
        </authorList>
    </citation>
    <scope>NUCLEOTIDE SEQUENCE [LARGE SCALE GENOMIC DNA]</scope>
    <source>
        <strain evidence="14">CBS 366.77</strain>
    </source>
</reference>
<proteinExistence type="inferred from homology"/>
<comment type="similarity">
    <text evidence="2 11">Belongs to the mitochondrial carrier (TC 2.A.29) family.</text>
</comment>
<dbReference type="InterPro" id="IPR049563">
    <property type="entry name" value="TXTP-like"/>
</dbReference>
<keyword evidence="4 10" id="KW-0812">Transmembrane</keyword>
<dbReference type="InterPro" id="IPR023395">
    <property type="entry name" value="MCP_dom_sf"/>
</dbReference>
<protein>
    <submittedName>
        <fullName evidence="13">Tricarboxylate transport protein</fullName>
    </submittedName>
</protein>
<evidence type="ECO:0000256" key="3">
    <source>
        <dbReference type="ARBA" id="ARBA00022448"/>
    </source>
</evidence>
<dbReference type="InterPro" id="IPR018108">
    <property type="entry name" value="MCP_transmembrane"/>
</dbReference>
<feature type="repeat" description="Solcar" evidence="10">
    <location>
        <begin position="102"/>
        <end position="188"/>
    </location>
</feature>
<dbReference type="STRING" id="2070753.A0A3A2Z8F6"/>
<evidence type="ECO:0000256" key="2">
    <source>
        <dbReference type="ARBA" id="ARBA00006375"/>
    </source>
</evidence>
<keyword evidence="8" id="KW-0496">Mitochondrion</keyword>
<dbReference type="Gene3D" id="1.50.40.10">
    <property type="entry name" value="Mitochondrial carrier domain"/>
    <property type="match status" value="2"/>
</dbReference>
<evidence type="ECO:0000313" key="14">
    <source>
        <dbReference type="Proteomes" id="UP000266188"/>
    </source>
</evidence>
<dbReference type="FunFam" id="1.50.40.10:FF:000092">
    <property type="entry name" value="Mitochondrial tricarboxylate transporter"/>
    <property type="match status" value="1"/>
</dbReference>
<dbReference type="PANTHER" id="PTHR45788:SF4">
    <property type="entry name" value="TRICARBOXYLATE TRANSPORT PROTEIN, MITOCHONDRIAL"/>
    <property type="match status" value="1"/>
</dbReference>
<keyword evidence="5" id="KW-0677">Repeat</keyword>
<dbReference type="Proteomes" id="UP000266188">
    <property type="component" value="Unassembled WGS sequence"/>
</dbReference>
<dbReference type="EMBL" id="MVGC01000412">
    <property type="protein sequence ID" value="RJE19388.1"/>
    <property type="molecule type" value="Genomic_DNA"/>
</dbReference>
<comment type="subcellular location">
    <subcellularLocation>
        <location evidence="1">Mitochondrion membrane</location>
        <topology evidence="1">Multi-pass membrane protein</topology>
    </subcellularLocation>
</comment>
<dbReference type="GO" id="GO:0031966">
    <property type="term" value="C:mitochondrial membrane"/>
    <property type="evidence" value="ECO:0007669"/>
    <property type="project" value="UniProtKB-SubCell"/>
</dbReference>
<gene>
    <name evidence="13" type="ORF">PHISCL_08284</name>
</gene>
<name>A0A3A2Z8F6_9EURO</name>
<keyword evidence="3 11" id="KW-0813">Transport</keyword>
<evidence type="ECO:0000256" key="9">
    <source>
        <dbReference type="ARBA" id="ARBA00023136"/>
    </source>
</evidence>
<keyword evidence="6" id="KW-0999">Mitochondrion inner membrane</keyword>
<organism evidence="13 14">
    <name type="scientific">Aspergillus sclerotialis</name>
    <dbReference type="NCBI Taxonomy" id="2070753"/>
    <lineage>
        <taxon>Eukaryota</taxon>
        <taxon>Fungi</taxon>
        <taxon>Dikarya</taxon>
        <taxon>Ascomycota</taxon>
        <taxon>Pezizomycotina</taxon>
        <taxon>Eurotiomycetes</taxon>
        <taxon>Eurotiomycetidae</taxon>
        <taxon>Eurotiales</taxon>
        <taxon>Aspergillaceae</taxon>
        <taxon>Aspergillus</taxon>
        <taxon>Aspergillus subgen. Polypaecilum</taxon>
    </lineage>
</organism>
<dbReference type="AlphaFoldDB" id="A0A3A2Z8F6"/>
<keyword evidence="9 10" id="KW-0472">Membrane</keyword>
<dbReference type="OrthoDB" id="44467at2759"/>